<proteinExistence type="predicted"/>
<dbReference type="InterPro" id="IPR029052">
    <property type="entry name" value="Metallo-depent_PP-like"/>
</dbReference>
<protein>
    <recommendedName>
        <fullName evidence="4">Calcineurin-like phosphoesterase family protein</fullName>
    </recommendedName>
</protein>
<keyword evidence="3" id="KW-1185">Reference proteome</keyword>
<evidence type="ECO:0000313" key="3">
    <source>
        <dbReference type="Proteomes" id="UP000478546"/>
    </source>
</evidence>
<feature type="signal peptide" evidence="1">
    <location>
        <begin position="1"/>
        <end position="28"/>
    </location>
</feature>
<dbReference type="RefSeq" id="WP_162346634.1">
    <property type="nucleotide sequence ID" value="NZ_JAAEAA010000014.1"/>
</dbReference>
<keyword evidence="1" id="KW-0732">Signal</keyword>
<dbReference type="Proteomes" id="UP000478546">
    <property type="component" value="Unassembled WGS sequence"/>
</dbReference>
<dbReference type="SUPFAM" id="SSF56300">
    <property type="entry name" value="Metallo-dependent phosphatases"/>
    <property type="match status" value="1"/>
</dbReference>
<sequence length="124" mass="14800">MYYPVKKYNYFKLVVLALAMLAWQSCEKFEYSPYEMRLSEDEKNINQRNIQKLETLHITRNTAFQFILIADSQGFYEENEQLVEHINRYHSDALFLLLGGDITDFGLLKEHKLIHHQLSKLKMP</sequence>
<evidence type="ECO:0000256" key="1">
    <source>
        <dbReference type="SAM" id="SignalP"/>
    </source>
</evidence>
<dbReference type="PROSITE" id="PS51257">
    <property type="entry name" value="PROKAR_LIPOPROTEIN"/>
    <property type="match status" value="1"/>
</dbReference>
<evidence type="ECO:0000313" key="2">
    <source>
        <dbReference type="EMBL" id="NDK56578.1"/>
    </source>
</evidence>
<dbReference type="AlphaFoldDB" id="A0A6B2H3A3"/>
<organism evidence="2 3">
    <name type="scientific">Pontibacter fetidus</name>
    <dbReference type="NCBI Taxonomy" id="2700082"/>
    <lineage>
        <taxon>Bacteria</taxon>
        <taxon>Pseudomonadati</taxon>
        <taxon>Bacteroidota</taxon>
        <taxon>Cytophagia</taxon>
        <taxon>Cytophagales</taxon>
        <taxon>Hymenobacteraceae</taxon>
        <taxon>Pontibacter</taxon>
    </lineage>
</organism>
<comment type="caution">
    <text evidence="2">The sequence shown here is derived from an EMBL/GenBank/DDBJ whole genome shotgun (WGS) entry which is preliminary data.</text>
</comment>
<evidence type="ECO:0008006" key="4">
    <source>
        <dbReference type="Google" id="ProtNLM"/>
    </source>
</evidence>
<dbReference type="EMBL" id="JAAEAA010000014">
    <property type="protein sequence ID" value="NDK56578.1"/>
    <property type="molecule type" value="Genomic_DNA"/>
</dbReference>
<reference evidence="2 3" key="1">
    <citation type="submission" date="2020-01" db="EMBL/GenBank/DDBJ databases">
        <authorList>
            <person name="Kim M.K."/>
        </authorList>
    </citation>
    <scope>NUCLEOTIDE SEQUENCE [LARGE SCALE GENOMIC DNA]</scope>
    <source>
        <strain evidence="2 3">BT213</strain>
    </source>
</reference>
<gene>
    <name evidence="2" type="ORF">GWO68_11665</name>
</gene>
<feature type="chain" id="PRO_5025388282" description="Calcineurin-like phosphoesterase family protein" evidence="1">
    <location>
        <begin position="29"/>
        <end position="124"/>
    </location>
</feature>
<name>A0A6B2H3A3_9BACT</name>
<accession>A0A6B2H3A3</accession>